<proteinExistence type="predicted"/>
<reference evidence="1" key="1">
    <citation type="submission" date="2021-12" db="EMBL/GenBank/DDBJ databases">
        <authorList>
            <person name="Martin H S."/>
        </authorList>
    </citation>
    <scope>NUCLEOTIDE SEQUENCE</scope>
</reference>
<gene>
    <name evidence="1" type="ORF">BINO364_LOCUS2584</name>
</gene>
<dbReference type="Gene3D" id="3.40.50.300">
    <property type="entry name" value="P-loop containing nucleotide triphosphate hydrolases"/>
    <property type="match status" value="2"/>
</dbReference>
<evidence type="ECO:0000313" key="2">
    <source>
        <dbReference type="Proteomes" id="UP000838878"/>
    </source>
</evidence>
<feature type="non-terminal residue" evidence="1">
    <location>
        <position position="194"/>
    </location>
</feature>
<evidence type="ECO:0000313" key="1">
    <source>
        <dbReference type="EMBL" id="CAH0715691.1"/>
    </source>
</evidence>
<dbReference type="GO" id="GO:0016787">
    <property type="term" value="F:hydrolase activity"/>
    <property type="evidence" value="ECO:0007669"/>
    <property type="project" value="UniProtKB-KW"/>
</dbReference>
<dbReference type="SUPFAM" id="SSF52540">
    <property type="entry name" value="P-loop containing nucleoside triphosphate hydrolases"/>
    <property type="match status" value="1"/>
</dbReference>
<organism evidence="1 2">
    <name type="scientific">Brenthis ino</name>
    <name type="common">lesser marbled fritillary</name>
    <dbReference type="NCBI Taxonomy" id="405034"/>
    <lineage>
        <taxon>Eukaryota</taxon>
        <taxon>Metazoa</taxon>
        <taxon>Ecdysozoa</taxon>
        <taxon>Arthropoda</taxon>
        <taxon>Hexapoda</taxon>
        <taxon>Insecta</taxon>
        <taxon>Pterygota</taxon>
        <taxon>Neoptera</taxon>
        <taxon>Endopterygota</taxon>
        <taxon>Lepidoptera</taxon>
        <taxon>Glossata</taxon>
        <taxon>Ditrysia</taxon>
        <taxon>Papilionoidea</taxon>
        <taxon>Nymphalidae</taxon>
        <taxon>Heliconiinae</taxon>
        <taxon>Argynnini</taxon>
        <taxon>Brenthis</taxon>
    </lineage>
</organism>
<name>A0A8J9Y5N7_9NEOP</name>
<sequence>MNPIRIRFVAISATVSNPQDVAEWLGTTNKPAVYHKFGDECRPVKLKRIVEGYPCPVGTSIFKFDIILNYKLWNIIQKYHNGKPTLIFCNTRKGVALTAEALSREITVSFNMEQKNKLTALASTIKNKKIQSLILSGVGCHHAGLLFEERMNIELAFRNRDLPILITTTTLALSDHLNKQRSSLKFSNTGLDQA</sequence>
<dbReference type="PANTHER" id="PTHR47835:SF3">
    <property type="entry name" value="HELICASE FOR MEIOSIS 1"/>
    <property type="match status" value="1"/>
</dbReference>
<dbReference type="AlphaFoldDB" id="A0A8J9Y5N7"/>
<dbReference type="Proteomes" id="UP000838878">
    <property type="component" value="Chromosome 10"/>
</dbReference>
<dbReference type="PANTHER" id="PTHR47835">
    <property type="entry name" value="HFM1, ATP DEPENDENT DNA HELICASE HOMOLOG"/>
    <property type="match status" value="1"/>
</dbReference>
<dbReference type="EMBL" id="OV170230">
    <property type="protein sequence ID" value="CAH0715691.1"/>
    <property type="molecule type" value="Genomic_DNA"/>
</dbReference>
<dbReference type="OrthoDB" id="6915152at2759"/>
<dbReference type="GO" id="GO:0043138">
    <property type="term" value="F:3'-5' DNA helicase activity"/>
    <property type="evidence" value="ECO:0007669"/>
    <property type="project" value="UniProtKB-EC"/>
</dbReference>
<keyword evidence="2" id="KW-1185">Reference proteome</keyword>
<accession>A0A8J9Y5N7</accession>
<dbReference type="InterPro" id="IPR052247">
    <property type="entry name" value="Meiotic_Crossover_Helicase"/>
</dbReference>
<protein>
    <submittedName>
        <fullName evidence="1">Uncharacterized protein</fullName>
    </submittedName>
</protein>
<dbReference type="InterPro" id="IPR027417">
    <property type="entry name" value="P-loop_NTPase"/>
</dbReference>